<dbReference type="EMBL" id="BK014822">
    <property type="protein sequence ID" value="DAD77271.1"/>
    <property type="molecule type" value="Genomic_DNA"/>
</dbReference>
<proteinExistence type="predicted"/>
<feature type="region of interest" description="Disordered" evidence="1">
    <location>
        <begin position="101"/>
        <end position="137"/>
    </location>
</feature>
<accession>A0A8S5M593</accession>
<name>A0A8S5M593_9CAUD</name>
<reference evidence="2" key="1">
    <citation type="journal article" date="2021" name="Proc. Natl. Acad. Sci. U.S.A.">
        <title>A Catalog of Tens of Thousands of Viruses from Human Metagenomes Reveals Hidden Associations with Chronic Diseases.</title>
        <authorList>
            <person name="Tisza M.J."/>
            <person name="Buck C.B."/>
        </authorList>
    </citation>
    <scope>NUCLEOTIDE SEQUENCE</scope>
    <source>
        <strain evidence="2">CtEQg15</strain>
    </source>
</reference>
<protein>
    <submittedName>
        <fullName evidence="2">Replisome organizer</fullName>
    </submittedName>
</protein>
<evidence type="ECO:0000256" key="1">
    <source>
        <dbReference type="SAM" id="MobiDB-lite"/>
    </source>
</evidence>
<evidence type="ECO:0000313" key="2">
    <source>
        <dbReference type="EMBL" id="DAD77271.1"/>
    </source>
</evidence>
<feature type="compositionally biased region" description="Basic and acidic residues" evidence="1">
    <location>
        <begin position="128"/>
        <end position="137"/>
    </location>
</feature>
<sequence>MAKNKDPAVLFYTSDFLSGCALMDMRERGQYITLLCLQRERGHMTMQEITRAVKKPSDEVMSKFRQDEEGKYYNHRMEQEIEKRDAHCQRQRENIAKRWNKENAPSGIPDGNTDGNTTVLPLGNGNGNRKESVSISEKERKDDRFDVFWKAYPKKVGKEAARKAFSKVREPVESLLSAIEQQTRSEQWTTENGRFIPNPATWLNHGRWEDELSAPESKYHAKPGYGVQRHGDKLTDLERQAIARMMEED</sequence>
<organism evidence="2">
    <name type="scientific">Siphoviridae sp. ctEQg15</name>
    <dbReference type="NCBI Taxonomy" id="2826205"/>
    <lineage>
        <taxon>Viruses</taxon>
        <taxon>Duplodnaviria</taxon>
        <taxon>Heunggongvirae</taxon>
        <taxon>Uroviricota</taxon>
        <taxon>Caudoviricetes</taxon>
    </lineage>
</organism>